<keyword evidence="9" id="KW-0007">Acetylation</keyword>
<dbReference type="InterPro" id="IPR001951">
    <property type="entry name" value="Histone_H4"/>
</dbReference>
<evidence type="ECO:0000256" key="13">
    <source>
        <dbReference type="ARBA" id="ARBA00023278"/>
    </source>
</evidence>
<dbReference type="InterPro" id="IPR009072">
    <property type="entry name" value="Histone-fold"/>
</dbReference>
<dbReference type="InterPro" id="IPR019809">
    <property type="entry name" value="Histone_H4_CS"/>
</dbReference>
<evidence type="ECO:0000256" key="6">
    <source>
        <dbReference type="ARBA" id="ARBA00022481"/>
    </source>
</evidence>
<sequence length="130" mass="14523">MQYKLRDSYANCISFAASEVGWYVKRSMSGRGKGGKGLGKGGAKRHRKVLRDNIQGITKPAIRRLARRGGVKRISGLIYEETRGVLKVFLENVIRDAVTYTEHAKRKTVTAMDVVYALKRQGRTLYGFGG</sequence>
<name>A0A6J1VXA0_9SAUR</name>
<accession>A0A6J1VXA0</accession>
<evidence type="ECO:0000256" key="7">
    <source>
        <dbReference type="ARBA" id="ARBA00022499"/>
    </source>
</evidence>
<dbReference type="FunFam" id="1.10.20.10:FF:000002">
    <property type="entry name" value="Histone H4"/>
    <property type="match status" value="1"/>
</dbReference>
<dbReference type="AlphaFoldDB" id="A0A6J1VXA0"/>
<evidence type="ECO:0000256" key="10">
    <source>
        <dbReference type="ARBA" id="ARBA00023125"/>
    </source>
</evidence>
<keyword evidence="7" id="KW-1017">Isopeptide bond</keyword>
<evidence type="ECO:0000313" key="17">
    <source>
        <dbReference type="RefSeq" id="XP_026547621.1"/>
    </source>
</evidence>
<keyword evidence="6" id="KW-0488">Methylation</keyword>
<keyword evidence="5 14" id="KW-0158">Chromosome</keyword>
<comment type="similarity">
    <text evidence="4 14">Belongs to the histone H4 family.</text>
</comment>
<protein>
    <recommendedName>
        <fullName evidence="14">Histone H4</fullName>
    </recommendedName>
</protein>
<evidence type="ECO:0000256" key="5">
    <source>
        <dbReference type="ARBA" id="ARBA00022454"/>
    </source>
</evidence>
<dbReference type="Proteomes" id="UP000504612">
    <property type="component" value="Unplaced"/>
</dbReference>
<comment type="subcellular location">
    <subcellularLocation>
        <location evidence="3">Chromosome</location>
    </subcellularLocation>
    <subcellularLocation>
        <location evidence="2">Nucleus</location>
    </subcellularLocation>
</comment>
<evidence type="ECO:0000256" key="9">
    <source>
        <dbReference type="ARBA" id="ARBA00022990"/>
    </source>
</evidence>
<dbReference type="InterPro" id="IPR035425">
    <property type="entry name" value="CENP-T/H4_C"/>
</dbReference>
<dbReference type="SMART" id="SM00803">
    <property type="entry name" value="TAF"/>
    <property type="match status" value="1"/>
</dbReference>
<evidence type="ECO:0000256" key="3">
    <source>
        <dbReference type="ARBA" id="ARBA00004286"/>
    </source>
</evidence>
<evidence type="ECO:0000256" key="11">
    <source>
        <dbReference type="ARBA" id="ARBA00023242"/>
    </source>
</evidence>
<dbReference type="GO" id="GO:0005634">
    <property type="term" value="C:nucleus"/>
    <property type="evidence" value="ECO:0007669"/>
    <property type="project" value="UniProtKB-SubCell"/>
</dbReference>
<feature type="domain" description="TATA box binding protein associated factor (TAF) histone-like fold" evidence="15">
    <location>
        <begin position="55"/>
        <end position="120"/>
    </location>
</feature>
<comment type="function">
    <text evidence="1 14">Core component of nucleosome. Nucleosomes wrap and compact DNA into chromatin, limiting DNA accessibility to the cellular machineries which require DNA as a template. Histones thereby play a central role in transcription regulation, DNA repair, DNA replication and chromosomal stability. DNA accessibility is regulated via a complex set of post-translational modifications of histones, also called histone code, and nucleosome remodeling.</text>
</comment>
<keyword evidence="8" id="KW-0164">Citrullination</keyword>
<proteinExistence type="inferred from homology"/>
<dbReference type="RefSeq" id="XP_026547621.1">
    <property type="nucleotide sequence ID" value="XM_026691836.1"/>
</dbReference>
<evidence type="ECO:0000256" key="8">
    <source>
        <dbReference type="ARBA" id="ARBA00022934"/>
    </source>
</evidence>
<dbReference type="GeneID" id="113429317"/>
<dbReference type="GO" id="GO:0000786">
    <property type="term" value="C:nucleosome"/>
    <property type="evidence" value="ECO:0007669"/>
    <property type="project" value="UniProtKB-KW"/>
</dbReference>
<dbReference type="PROSITE" id="PS00047">
    <property type="entry name" value="HISTONE_H4"/>
    <property type="match status" value="1"/>
</dbReference>
<evidence type="ECO:0000256" key="14">
    <source>
        <dbReference type="RuleBase" id="RU000528"/>
    </source>
</evidence>
<dbReference type="InterPro" id="IPR004823">
    <property type="entry name" value="TAF_TATA-bd_Histone-like_dom"/>
</dbReference>
<keyword evidence="16" id="KW-1185">Reference proteome</keyword>
<dbReference type="PANTHER" id="PTHR10484">
    <property type="entry name" value="HISTONE H4"/>
    <property type="match status" value="1"/>
</dbReference>
<dbReference type="Pfam" id="PF15511">
    <property type="entry name" value="CENP-T_C"/>
    <property type="match status" value="1"/>
</dbReference>
<evidence type="ECO:0000313" key="16">
    <source>
        <dbReference type="Proteomes" id="UP000504612"/>
    </source>
</evidence>
<dbReference type="SUPFAM" id="SSF47113">
    <property type="entry name" value="Histone-fold"/>
    <property type="match status" value="1"/>
</dbReference>
<keyword evidence="10 14" id="KW-0238">DNA-binding</keyword>
<evidence type="ECO:0000256" key="1">
    <source>
        <dbReference type="ARBA" id="ARBA00002001"/>
    </source>
</evidence>
<evidence type="ECO:0000256" key="12">
    <source>
        <dbReference type="ARBA" id="ARBA00023269"/>
    </source>
</evidence>
<keyword evidence="11 14" id="KW-0539">Nucleus</keyword>
<comment type="subunit">
    <text evidence="14">The nucleosome is a histone octamer containing two molecules each of H2A, H2B, H3 and H4 assembled in one H3-H4 heterotetramer and two H2A-H2B heterodimers. The octamer wraps approximately 147 bp of DNA.</text>
</comment>
<dbReference type="Gene3D" id="1.10.20.10">
    <property type="entry name" value="Histone, subunit A"/>
    <property type="match status" value="1"/>
</dbReference>
<gene>
    <name evidence="17" type="primary">LOC113429317</name>
</gene>
<dbReference type="KEGG" id="nss:113429317"/>
<dbReference type="SMART" id="SM00417">
    <property type="entry name" value="H4"/>
    <property type="match status" value="1"/>
</dbReference>
<evidence type="ECO:0000259" key="15">
    <source>
        <dbReference type="SMART" id="SM00803"/>
    </source>
</evidence>
<dbReference type="GO" id="GO:0046982">
    <property type="term" value="F:protein heterodimerization activity"/>
    <property type="evidence" value="ECO:0007669"/>
    <property type="project" value="InterPro"/>
</dbReference>
<evidence type="ECO:0000256" key="2">
    <source>
        <dbReference type="ARBA" id="ARBA00004123"/>
    </source>
</evidence>
<keyword evidence="12 14" id="KW-0544">Nucleosome core</keyword>
<organism evidence="16 17">
    <name type="scientific">Notechis scutatus</name>
    <name type="common">mainland tiger snake</name>
    <dbReference type="NCBI Taxonomy" id="8663"/>
    <lineage>
        <taxon>Eukaryota</taxon>
        <taxon>Metazoa</taxon>
        <taxon>Chordata</taxon>
        <taxon>Craniata</taxon>
        <taxon>Vertebrata</taxon>
        <taxon>Euteleostomi</taxon>
        <taxon>Lepidosauria</taxon>
        <taxon>Squamata</taxon>
        <taxon>Bifurcata</taxon>
        <taxon>Unidentata</taxon>
        <taxon>Episquamata</taxon>
        <taxon>Toxicofera</taxon>
        <taxon>Serpentes</taxon>
        <taxon>Colubroidea</taxon>
        <taxon>Elapidae</taxon>
        <taxon>Hydrophiinae</taxon>
        <taxon>Notechis</taxon>
    </lineage>
</organism>
<dbReference type="PRINTS" id="PR00623">
    <property type="entry name" value="HISTONEH4"/>
</dbReference>
<evidence type="ECO:0000256" key="4">
    <source>
        <dbReference type="ARBA" id="ARBA00006564"/>
    </source>
</evidence>
<keyword evidence="13" id="KW-0379">Hydroxylation</keyword>
<reference evidence="17" key="1">
    <citation type="submission" date="2025-08" db="UniProtKB">
        <authorList>
            <consortium name="RefSeq"/>
        </authorList>
    </citation>
    <scope>IDENTIFICATION</scope>
</reference>
<dbReference type="GO" id="GO:0030527">
    <property type="term" value="F:structural constituent of chromatin"/>
    <property type="evidence" value="ECO:0007669"/>
    <property type="project" value="InterPro"/>
</dbReference>
<dbReference type="GO" id="GO:0003677">
    <property type="term" value="F:DNA binding"/>
    <property type="evidence" value="ECO:0007669"/>
    <property type="project" value="UniProtKB-KW"/>
</dbReference>
<dbReference type="CDD" id="cd22912">
    <property type="entry name" value="HFD_H4"/>
    <property type="match status" value="1"/>
</dbReference>